<sequence>MVLLAALGLGAAQGPVAAVAQAGASFVVIFPEGSAELTEDQRQVIAGAVERFRSQCRRCTQIEVIGHAAPAEAPGAAVALSHQRAEEVAAELLIEGLGTDQVLVRAVGAGAPAVPDPKTEEEAARNRRVVLVLR</sequence>
<feature type="signal peptide" evidence="2">
    <location>
        <begin position="1"/>
        <end position="17"/>
    </location>
</feature>
<evidence type="ECO:0000313" key="5">
    <source>
        <dbReference type="Proteomes" id="UP001519924"/>
    </source>
</evidence>
<dbReference type="RefSeq" id="WP_220117262.1">
    <property type="nucleotide sequence ID" value="NZ_JAHZUY010000016.1"/>
</dbReference>
<dbReference type="PROSITE" id="PS51123">
    <property type="entry name" value="OMPA_2"/>
    <property type="match status" value="1"/>
</dbReference>
<feature type="chain" id="PRO_5045487205" evidence="2">
    <location>
        <begin position="18"/>
        <end position="134"/>
    </location>
</feature>
<proteinExistence type="predicted"/>
<dbReference type="PANTHER" id="PTHR30329">
    <property type="entry name" value="STATOR ELEMENT OF FLAGELLAR MOTOR COMPLEX"/>
    <property type="match status" value="1"/>
</dbReference>
<dbReference type="EMBL" id="JAHZUY010000016">
    <property type="protein sequence ID" value="MBW8269506.1"/>
    <property type="molecule type" value="Genomic_DNA"/>
</dbReference>
<comment type="caution">
    <text evidence="4">The sequence shown here is derived from an EMBL/GenBank/DDBJ whole genome shotgun (WGS) entry which is preliminary data.</text>
</comment>
<reference evidence="4 5" key="1">
    <citation type="submission" date="2021-08" db="EMBL/GenBank/DDBJ databases">
        <title>Caldovatus sediminis gen. nov., sp. nov., a moderately thermophilic bacterium isolated from a hot spring.</title>
        <authorList>
            <person name="Hu C.-J."/>
            <person name="Li W.-J."/>
            <person name="Xian W.-D."/>
        </authorList>
    </citation>
    <scope>NUCLEOTIDE SEQUENCE [LARGE SCALE GENOMIC DNA]</scope>
    <source>
        <strain evidence="4 5">SYSU G05006</strain>
    </source>
</reference>
<dbReference type="Pfam" id="PF00691">
    <property type="entry name" value="OmpA"/>
    <property type="match status" value="1"/>
</dbReference>
<evidence type="ECO:0000256" key="1">
    <source>
        <dbReference type="PROSITE-ProRule" id="PRU00473"/>
    </source>
</evidence>
<dbReference type="Proteomes" id="UP001519924">
    <property type="component" value="Unassembled WGS sequence"/>
</dbReference>
<dbReference type="InterPro" id="IPR050330">
    <property type="entry name" value="Bact_OuterMem_StrucFunc"/>
</dbReference>
<accession>A0ABS7F1K9</accession>
<keyword evidence="5" id="KW-1185">Reference proteome</keyword>
<evidence type="ECO:0000256" key="2">
    <source>
        <dbReference type="SAM" id="SignalP"/>
    </source>
</evidence>
<keyword evidence="2" id="KW-0732">Signal</keyword>
<evidence type="ECO:0000313" key="4">
    <source>
        <dbReference type="EMBL" id="MBW8269506.1"/>
    </source>
</evidence>
<gene>
    <name evidence="4" type="ORF">K1J50_08405</name>
</gene>
<keyword evidence="1" id="KW-0472">Membrane</keyword>
<dbReference type="SUPFAM" id="SSF103088">
    <property type="entry name" value="OmpA-like"/>
    <property type="match status" value="1"/>
</dbReference>
<dbReference type="PANTHER" id="PTHR30329:SF21">
    <property type="entry name" value="LIPOPROTEIN YIAD-RELATED"/>
    <property type="match status" value="1"/>
</dbReference>
<dbReference type="Gene3D" id="3.30.1330.60">
    <property type="entry name" value="OmpA-like domain"/>
    <property type="match status" value="1"/>
</dbReference>
<feature type="domain" description="OmpA-like" evidence="3">
    <location>
        <begin position="17"/>
        <end position="134"/>
    </location>
</feature>
<evidence type="ECO:0000259" key="3">
    <source>
        <dbReference type="PROSITE" id="PS51123"/>
    </source>
</evidence>
<dbReference type="InterPro" id="IPR006665">
    <property type="entry name" value="OmpA-like"/>
</dbReference>
<protein>
    <submittedName>
        <fullName evidence="4">OmpA family protein</fullName>
    </submittedName>
</protein>
<organism evidence="4 5">
    <name type="scientific">Caldovatus aquaticus</name>
    <dbReference type="NCBI Taxonomy" id="2865671"/>
    <lineage>
        <taxon>Bacteria</taxon>
        <taxon>Pseudomonadati</taxon>
        <taxon>Pseudomonadota</taxon>
        <taxon>Alphaproteobacteria</taxon>
        <taxon>Acetobacterales</taxon>
        <taxon>Roseomonadaceae</taxon>
        <taxon>Caldovatus</taxon>
    </lineage>
</organism>
<name>A0ABS7F1K9_9PROT</name>
<dbReference type="InterPro" id="IPR036737">
    <property type="entry name" value="OmpA-like_sf"/>
</dbReference>